<feature type="coiled-coil region" evidence="15">
    <location>
        <begin position="104"/>
        <end position="159"/>
    </location>
</feature>
<keyword evidence="13" id="KW-0206">Cytoskeleton</keyword>
<dbReference type="KEGG" id="oaa:100085023"/>
<feature type="domain" description="IF rod" evidence="17">
    <location>
        <begin position="38"/>
        <end position="318"/>
    </location>
</feature>
<evidence type="ECO:0000256" key="6">
    <source>
        <dbReference type="ARBA" id="ARBA00022490"/>
    </source>
</evidence>
<dbReference type="FunCoup" id="A0A6I8NPL3">
    <property type="interactions" value="122"/>
</dbReference>
<dbReference type="FunFam" id="1.20.5.1160:FF:000009">
    <property type="entry name" value="filensin isoform X2"/>
    <property type="match status" value="1"/>
</dbReference>
<dbReference type="InParanoid" id="A0A6I8NPL3"/>
<sequence length="658" mass="73921">MYRSSYLHETRKEKYERSDIFDEPQPPAELSGLTQAQGLENLQELNEQFANYINWARGLEQRNAIFRKQLETFRRLDDLAGLEEAFAEQIELNHQRVKELAHDRTKLEREGKDAQCSLDEFRNKYQNECDYQLLLKETLERLNKEADGALLQNLELQIESQFLQDDINATKDRYRKNLLEIQTYVSVLQQIIQTTPCVSTLSFGISEEKLIAERRIPILQSHLEEYKSILAQLQTQKSKLQAETTVLEQAIRNTHENYDDEIQLYNEQIETLRKGIEDAERTLEKCSSDCRQLASYQQSLENELERYRHIIENEDHRLNSAIVGTPVTLFMQSYRASSSPPPSGKDITRAIQDIATAKPRQKKVSRIKEITAKDKMDKTSGDKVFPHILEGLDGEQPGIQKESTSKPDLELEELGIPEQEANRQDIPDGAQISKACDKLCNMVRERVKSPEISEPQADLYNKGSYVLVTGDANYIDPSFCGSSIPAKGGIVVSIDGDQISNGKGVEAQPGVPEPTCSNGKGEPAGKEAAAKDRQVLEDKESGREIKDGKKTEEKTGDPSKGMGMTNQIPPPGPSGQAPVPHLKAGASKERDKKHTDKRSSQLEKNLPGSVTYEKVEVVESIETFSADQIQTYEETALIVETTIEKKGAASSSPDPGLQ</sequence>
<dbReference type="InterPro" id="IPR042358">
    <property type="entry name" value="BFSP1"/>
</dbReference>
<organism evidence="18 19">
    <name type="scientific">Ornithorhynchus anatinus</name>
    <name type="common">Duckbill platypus</name>
    <dbReference type="NCBI Taxonomy" id="9258"/>
    <lineage>
        <taxon>Eukaryota</taxon>
        <taxon>Metazoa</taxon>
        <taxon>Chordata</taxon>
        <taxon>Craniata</taxon>
        <taxon>Vertebrata</taxon>
        <taxon>Euteleostomi</taxon>
        <taxon>Mammalia</taxon>
        <taxon>Monotremata</taxon>
        <taxon>Ornithorhynchidae</taxon>
        <taxon>Ornithorhynchus</taxon>
    </lineage>
</organism>
<keyword evidence="5" id="KW-1003">Cell membrane</keyword>
<keyword evidence="11 15" id="KW-0175">Coiled coil</keyword>
<dbReference type="Bgee" id="ENSOANG00000037460">
    <property type="expression patterns" value="Expressed in endometrium and 5 other cell types or tissues"/>
</dbReference>
<dbReference type="Gene3D" id="1.20.5.1160">
    <property type="entry name" value="Vasodilator-stimulated phosphoprotein"/>
    <property type="match status" value="1"/>
</dbReference>
<dbReference type="SUPFAM" id="SSF64593">
    <property type="entry name" value="Intermediate filament protein, coiled coil region"/>
    <property type="match status" value="2"/>
</dbReference>
<dbReference type="SMART" id="SM01391">
    <property type="entry name" value="Filament"/>
    <property type="match status" value="1"/>
</dbReference>
<dbReference type="CTD" id="631"/>
<dbReference type="Pfam" id="PF00038">
    <property type="entry name" value="Filament"/>
    <property type="match status" value="1"/>
</dbReference>
<feature type="compositionally biased region" description="Basic and acidic residues" evidence="16">
    <location>
        <begin position="1"/>
        <end position="20"/>
    </location>
</feature>
<evidence type="ECO:0000256" key="11">
    <source>
        <dbReference type="ARBA" id="ARBA00023054"/>
    </source>
</evidence>
<evidence type="ECO:0000256" key="8">
    <source>
        <dbReference type="ARBA" id="ARBA00022613"/>
    </source>
</evidence>
<dbReference type="OMA" id="IQTTPRV"/>
<dbReference type="GO" id="GO:0005886">
    <property type="term" value="C:plasma membrane"/>
    <property type="evidence" value="ECO:0007669"/>
    <property type="project" value="UniProtKB-SubCell"/>
</dbReference>
<dbReference type="PANTHER" id="PTHR14069:SF0">
    <property type="entry name" value="FILENSIN"/>
    <property type="match status" value="1"/>
</dbReference>
<evidence type="ECO:0000256" key="4">
    <source>
        <dbReference type="ARBA" id="ARBA00019025"/>
    </source>
</evidence>
<dbReference type="GO" id="GO:0005938">
    <property type="term" value="C:cell cortex"/>
    <property type="evidence" value="ECO:0007669"/>
    <property type="project" value="UniProtKB-SubCell"/>
</dbReference>
<evidence type="ECO:0000256" key="1">
    <source>
        <dbReference type="ARBA" id="ARBA00004245"/>
    </source>
</evidence>
<evidence type="ECO:0000313" key="18">
    <source>
        <dbReference type="Ensembl" id="ENSOANP00000042771.1"/>
    </source>
</evidence>
<dbReference type="PANTHER" id="PTHR14069">
    <property type="entry name" value="FILENSIN"/>
    <property type="match status" value="1"/>
</dbReference>
<gene>
    <name evidence="18" type="primary">BFSP1</name>
</gene>
<evidence type="ECO:0000256" key="9">
    <source>
        <dbReference type="ARBA" id="ARBA00022737"/>
    </source>
</evidence>
<dbReference type="GeneID" id="100085023"/>
<evidence type="ECO:0000256" key="12">
    <source>
        <dbReference type="ARBA" id="ARBA00023136"/>
    </source>
</evidence>
<dbReference type="GO" id="GO:0005212">
    <property type="term" value="F:structural constituent of eye lens"/>
    <property type="evidence" value="ECO:0000318"/>
    <property type="project" value="GO_Central"/>
</dbReference>
<evidence type="ECO:0000256" key="15">
    <source>
        <dbReference type="SAM" id="Coils"/>
    </source>
</evidence>
<accession>A0A6I8NPL3</accession>
<keyword evidence="8" id="KW-0273">Eye lens protein</keyword>
<keyword evidence="12" id="KW-0472">Membrane</keyword>
<feature type="compositionally biased region" description="Basic and acidic residues" evidence="16">
    <location>
        <begin position="586"/>
        <end position="601"/>
    </location>
</feature>
<evidence type="ECO:0000313" key="19">
    <source>
        <dbReference type="Proteomes" id="UP000002279"/>
    </source>
</evidence>
<dbReference type="Gene3D" id="1.20.5.170">
    <property type="match status" value="1"/>
</dbReference>
<dbReference type="GO" id="GO:0005737">
    <property type="term" value="C:cytoplasm"/>
    <property type="evidence" value="ECO:0000318"/>
    <property type="project" value="GO_Central"/>
</dbReference>
<protein>
    <recommendedName>
        <fullName evidence="4">Filensin</fullName>
    </recommendedName>
    <alternativeName>
        <fullName evidence="14">Beaded filament structural protein 1</fullName>
    </alternativeName>
</protein>
<dbReference type="OrthoDB" id="9942423at2759"/>
<evidence type="ECO:0000256" key="7">
    <source>
        <dbReference type="ARBA" id="ARBA00022553"/>
    </source>
</evidence>
<dbReference type="Proteomes" id="UP000002279">
    <property type="component" value="Unplaced"/>
</dbReference>
<evidence type="ECO:0000256" key="16">
    <source>
        <dbReference type="SAM" id="MobiDB-lite"/>
    </source>
</evidence>
<reference evidence="18" key="2">
    <citation type="submission" date="2025-09" db="UniProtKB">
        <authorList>
            <consortium name="Ensembl"/>
        </authorList>
    </citation>
    <scope>IDENTIFICATION</scope>
    <source>
        <strain evidence="18">Glennie</strain>
    </source>
</reference>
<evidence type="ECO:0000256" key="13">
    <source>
        <dbReference type="ARBA" id="ARBA00023212"/>
    </source>
</evidence>
<dbReference type="AlphaFoldDB" id="A0A6I8NPL3"/>
<keyword evidence="9" id="KW-0677">Repeat</keyword>
<evidence type="ECO:0000256" key="14">
    <source>
        <dbReference type="ARBA" id="ARBA00031415"/>
    </source>
</evidence>
<dbReference type="Ensembl" id="ENSOANT00000046581.1">
    <property type="protein sequence ID" value="ENSOANP00000042771.1"/>
    <property type="gene ID" value="ENSOANG00000037460.1"/>
</dbReference>
<evidence type="ECO:0000256" key="10">
    <source>
        <dbReference type="ARBA" id="ARBA00022754"/>
    </source>
</evidence>
<dbReference type="PROSITE" id="PS51842">
    <property type="entry name" value="IF_ROD_2"/>
    <property type="match status" value="1"/>
</dbReference>
<dbReference type="GO" id="GO:0070307">
    <property type="term" value="P:lens fiber cell development"/>
    <property type="evidence" value="ECO:0000318"/>
    <property type="project" value="GO_Central"/>
</dbReference>
<feature type="region of interest" description="Disordered" evidence="16">
    <location>
        <begin position="1"/>
        <end position="30"/>
    </location>
</feature>
<keyword evidence="6" id="KW-0963">Cytoplasm</keyword>
<name>A0A6I8NPL3_ORNAN</name>
<feature type="region of interest" description="Disordered" evidence="16">
    <location>
        <begin position="501"/>
        <end position="611"/>
    </location>
</feature>
<evidence type="ECO:0000256" key="5">
    <source>
        <dbReference type="ARBA" id="ARBA00022475"/>
    </source>
</evidence>
<keyword evidence="10" id="KW-0403">Intermediate filament</keyword>
<evidence type="ECO:0000256" key="3">
    <source>
        <dbReference type="ARBA" id="ARBA00004544"/>
    </source>
</evidence>
<keyword evidence="19" id="KW-1185">Reference proteome</keyword>
<reference evidence="18" key="1">
    <citation type="submission" date="2025-08" db="UniProtKB">
        <authorList>
            <consortium name="Ensembl"/>
        </authorList>
    </citation>
    <scope>IDENTIFICATION</scope>
    <source>
        <strain evidence="18">Glennie</strain>
    </source>
</reference>
<keyword evidence="7" id="KW-0597">Phosphoprotein</keyword>
<feature type="compositionally biased region" description="Basic and acidic residues" evidence="16">
    <location>
        <begin position="523"/>
        <end position="557"/>
    </location>
</feature>
<dbReference type="RefSeq" id="XP_001515424.2">
    <property type="nucleotide sequence ID" value="XM_001515374.6"/>
</dbReference>
<evidence type="ECO:0000259" key="17">
    <source>
        <dbReference type="PROSITE" id="PS51842"/>
    </source>
</evidence>
<dbReference type="GO" id="GO:0005882">
    <property type="term" value="C:intermediate filament"/>
    <property type="evidence" value="ECO:0000318"/>
    <property type="project" value="GO_Central"/>
</dbReference>
<evidence type="ECO:0000256" key="2">
    <source>
        <dbReference type="ARBA" id="ARBA00004413"/>
    </source>
</evidence>
<dbReference type="GeneTree" id="ENSGT00390000016976"/>
<comment type="subcellular location">
    <subcellularLocation>
        <location evidence="2">Cell membrane</location>
        <topology evidence="2">Peripheral membrane protein</topology>
        <orientation evidence="2">Cytoplasmic side</orientation>
    </subcellularLocation>
    <subcellularLocation>
        <location evidence="3">Cytoplasm</location>
        <location evidence="3">Cell cortex</location>
    </subcellularLocation>
    <subcellularLocation>
        <location evidence="1">Cytoplasm</location>
        <location evidence="1">Cytoskeleton</location>
    </subcellularLocation>
</comment>
<dbReference type="InterPro" id="IPR039008">
    <property type="entry name" value="IF_rod_dom"/>
</dbReference>
<proteinExistence type="predicted"/>
<feature type="coiled-coil region" evidence="15">
    <location>
        <begin position="223"/>
        <end position="317"/>
    </location>
</feature>